<evidence type="ECO:0000313" key="1">
    <source>
        <dbReference type="EMBL" id="AAL64728.1"/>
    </source>
</evidence>
<dbReference type="RefSeq" id="WP_011009196.1">
    <property type="nucleotide sequence ID" value="NC_003364.1"/>
</dbReference>
<dbReference type="AlphaFoldDB" id="Q8ZTN1"/>
<accession>Q8ZTN1</accession>
<dbReference type="InParanoid" id="Q8ZTN1"/>
<reference evidence="1 2" key="1">
    <citation type="journal article" date="2002" name="Proc. Natl. Acad. Sci. U.S.A.">
        <title>Genome sequence of the hyperthermophilic crenarchaeon Pyrobaculum aerophilum.</title>
        <authorList>
            <person name="Fitz-Gibbon S.T."/>
            <person name="Ladner H."/>
            <person name="Kim U.J."/>
            <person name="Stetter K.O."/>
            <person name="Simon M.I."/>
            <person name="Miller J.H."/>
        </authorList>
    </citation>
    <scope>NUCLEOTIDE SEQUENCE [LARGE SCALE GENOMIC DNA]</scope>
    <source>
        <strain evidence="2">ATCC 51768 / DSM 7523 / JCM 9630 / CIP 104966 / NBRC 100827 / IM2</strain>
    </source>
</reference>
<dbReference type="PATRIC" id="fig|178306.9.peg.2388"/>
<dbReference type="Proteomes" id="UP000002439">
    <property type="component" value="Chromosome"/>
</dbReference>
<dbReference type="eggNOG" id="arCOG09800">
    <property type="taxonomic scope" value="Archaea"/>
</dbReference>
<name>Q8ZTN1_PYRAE</name>
<dbReference type="GeneID" id="68225705"/>
<dbReference type="HOGENOM" id="CLU_2140290_0_0_2"/>
<gene>
    <name evidence="1" type="ordered locus">PAE3176</name>
</gene>
<dbReference type="EnsemblBacteria" id="AAL64728">
    <property type="protein sequence ID" value="AAL64728"/>
    <property type="gene ID" value="PAE3176"/>
</dbReference>
<proteinExistence type="predicted"/>
<dbReference type="KEGG" id="pai:PAE3176"/>
<evidence type="ECO:0000313" key="2">
    <source>
        <dbReference type="Proteomes" id="UP000002439"/>
    </source>
</evidence>
<dbReference type="EMBL" id="AE009441">
    <property type="protein sequence ID" value="AAL64728.1"/>
    <property type="molecule type" value="Genomic_DNA"/>
</dbReference>
<sequence length="112" mass="12425">MRIKWIVIVIALVLSWLVALYLRLSWGCSLSYDVECFSTAPGGGVVWSPCSYDGEIKIEPDIPLNWLEWAKFTCVAGGRVGNKTYVVFTREVGLIMLEDSPSHWKTPSGATA</sequence>
<keyword evidence="2" id="KW-1185">Reference proteome</keyword>
<organism evidence="1 2">
    <name type="scientific">Pyrobaculum aerophilum (strain ATCC 51768 / DSM 7523 / JCM 9630 / CIP 104966 / NBRC 100827 / IM2)</name>
    <dbReference type="NCBI Taxonomy" id="178306"/>
    <lineage>
        <taxon>Archaea</taxon>
        <taxon>Thermoproteota</taxon>
        <taxon>Thermoprotei</taxon>
        <taxon>Thermoproteales</taxon>
        <taxon>Thermoproteaceae</taxon>
        <taxon>Pyrobaculum</taxon>
    </lineage>
</organism>
<dbReference type="STRING" id="178306.PAE3176"/>
<protein>
    <submittedName>
        <fullName evidence="1">Conserved within P. aerophilum part 1, authentic frameshift</fullName>
    </submittedName>
</protein>